<dbReference type="EMBL" id="JANPWB010000002">
    <property type="protein sequence ID" value="KAJ1209783.1"/>
    <property type="molecule type" value="Genomic_DNA"/>
</dbReference>
<protein>
    <submittedName>
        <fullName evidence="1">Uncharacterized protein</fullName>
    </submittedName>
</protein>
<gene>
    <name evidence="1" type="ORF">NDU88_005156</name>
</gene>
<organism evidence="1 2">
    <name type="scientific">Pleurodeles waltl</name>
    <name type="common">Iberian ribbed newt</name>
    <dbReference type="NCBI Taxonomy" id="8319"/>
    <lineage>
        <taxon>Eukaryota</taxon>
        <taxon>Metazoa</taxon>
        <taxon>Chordata</taxon>
        <taxon>Craniata</taxon>
        <taxon>Vertebrata</taxon>
        <taxon>Euteleostomi</taxon>
        <taxon>Amphibia</taxon>
        <taxon>Batrachia</taxon>
        <taxon>Caudata</taxon>
        <taxon>Salamandroidea</taxon>
        <taxon>Salamandridae</taxon>
        <taxon>Pleurodelinae</taxon>
        <taxon>Pleurodeles</taxon>
    </lineage>
</organism>
<dbReference type="Gene3D" id="3.30.250.20">
    <property type="entry name" value="L1 transposable element, C-terminal domain"/>
    <property type="match status" value="1"/>
</dbReference>
<evidence type="ECO:0000313" key="2">
    <source>
        <dbReference type="Proteomes" id="UP001066276"/>
    </source>
</evidence>
<evidence type="ECO:0000313" key="1">
    <source>
        <dbReference type="EMBL" id="KAJ1209783.1"/>
    </source>
</evidence>
<proteinExistence type="predicted"/>
<comment type="caution">
    <text evidence="1">The sequence shown here is derived from an EMBL/GenBank/DDBJ whole genome shotgun (WGS) entry which is preliminary data.</text>
</comment>
<sequence>MDGYAVRIMADNSKDTNERRKGFLALRPRLLQLEIKYGLFDPAKMWITKNGLSNDSYDPEDLRLFLYSFQHQPMATDLDSAVRTSRGQQLSYLTLVARAGPGNTIQRPRRAAADLSDG</sequence>
<dbReference type="InterPro" id="IPR042566">
    <property type="entry name" value="L1_C"/>
</dbReference>
<name>A0AAV7WB73_PLEWA</name>
<dbReference type="AlphaFoldDB" id="A0AAV7WB73"/>
<keyword evidence="2" id="KW-1185">Reference proteome</keyword>
<reference evidence="1" key="1">
    <citation type="journal article" date="2022" name="bioRxiv">
        <title>Sequencing and chromosome-scale assembly of the giantPleurodeles waltlgenome.</title>
        <authorList>
            <person name="Brown T."/>
            <person name="Elewa A."/>
            <person name="Iarovenko S."/>
            <person name="Subramanian E."/>
            <person name="Araus A.J."/>
            <person name="Petzold A."/>
            <person name="Susuki M."/>
            <person name="Suzuki K.-i.T."/>
            <person name="Hayashi T."/>
            <person name="Toyoda A."/>
            <person name="Oliveira C."/>
            <person name="Osipova E."/>
            <person name="Leigh N.D."/>
            <person name="Simon A."/>
            <person name="Yun M.H."/>
        </authorList>
    </citation>
    <scope>NUCLEOTIDE SEQUENCE</scope>
    <source>
        <strain evidence="1">20211129_DDA</strain>
        <tissue evidence="1">Liver</tissue>
    </source>
</reference>
<dbReference type="Proteomes" id="UP001066276">
    <property type="component" value="Chromosome 1_2"/>
</dbReference>
<accession>A0AAV7WB73</accession>